<keyword evidence="7 17" id="KW-0032">Aminotransferase</keyword>
<sequence>MNTPPTPVQTTADDPLAAYEGRQVWIDGQLKPAAEASVSVFDHGVLYGDGIFEGIRIYHGKVLKLATHLNRLYESAKAIKLNMPYSPDEMFDAVKETVAANGMDNGYIRLVATRGPGTLGIDPVPCPRPCVYIIVAPIKLYPQEFYDNGLELISSSYIRVSAQAFSPRIKSLNYLNNILAKTEALEAGVFEAVMYNDQGHVAEATADNLFTIKNINSQPVVTTPPLTAGCLEGVTRGLVMDLARAAGLEVREANITRHDLYTADEMFLTGTGAEVIPVVKLDKRLIGPIAPGSSHAEGEVGPVTKQLITAFRELVKDAPED</sequence>
<dbReference type="PROSITE" id="PS00770">
    <property type="entry name" value="AA_TRANSFER_CLASS_4"/>
    <property type="match status" value="1"/>
</dbReference>
<dbReference type="EC" id="2.6.1.42" evidence="17"/>
<evidence type="ECO:0000256" key="9">
    <source>
        <dbReference type="ARBA" id="ARBA00022679"/>
    </source>
</evidence>
<comment type="function">
    <text evidence="2 17">Acts on leucine, isoleucine and valine.</text>
</comment>
<dbReference type="Pfam" id="PF01063">
    <property type="entry name" value="Aminotran_4"/>
    <property type="match status" value="1"/>
</dbReference>
<protein>
    <recommendedName>
        <fullName evidence="17">Branched-chain-amino-acid aminotransferase</fullName>
        <shortName evidence="17">BCAT</shortName>
        <ecNumber evidence="17">2.6.1.42</ecNumber>
    </recommendedName>
</protein>
<dbReference type="CDD" id="cd01558">
    <property type="entry name" value="D-AAT_like"/>
    <property type="match status" value="1"/>
</dbReference>
<dbReference type="PANTHER" id="PTHR42743:SF11">
    <property type="entry name" value="AMINODEOXYCHORISMATE LYASE"/>
    <property type="match status" value="1"/>
</dbReference>
<name>A0A7X0H7M5_9BACT</name>
<evidence type="ECO:0000256" key="1">
    <source>
        <dbReference type="ARBA" id="ARBA00001933"/>
    </source>
</evidence>
<evidence type="ECO:0000256" key="10">
    <source>
        <dbReference type="ARBA" id="ARBA00022898"/>
    </source>
</evidence>
<gene>
    <name evidence="17" type="primary">ilvE</name>
    <name evidence="18" type="ORF">HNQ40_001115</name>
</gene>
<evidence type="ECO:0000256" key="15">
    <source>
        <dbReference type="RuleBase" id="RU004106"/>
    </source>
</evidence>
<accession>A0A7X0H7M5</accession>
<dbReference type="InterPro" id="IPR043132">
    <property type="entry name" value="BCAT-like_C"/>
</dbReference>
<dbReference type="GO" id="GO:0009097">
    <property type="term" value="P:isoleucine biosynthetic process"/>
    <property type="evidence" value="ECO:0007669"/>
    <property type="project" value="UniProtKB-UniPathway"/>
</dbReference>
<dbReference type="InterPro" id="IPR005785">
    <property type="entry name" value="B_amino_transI"/>
</dbReference>
<evidence type="ECO:0000256" key="4">
    <source>
        <dbReference type="ARBA" id="ARBA00004931"/>
    </source>
</evidence>
<comment type="similarity">
    <text evidence="6 15">Belongs to the class-IV pyridoxal-phosphate-dependent aminotransferase family.</text>
</comment>
<dbReference type="PANTHER" id="PTHR42743">
    <property type="entry name" value="AMINO-ACID AMINOTRANSFERASE"/>
    <property type="match status" value="1"/>
</dbReference>
<comment type="catalytic activity">
    <reaction evidence="14 17">
        <text>L-leucine + 2-oxoglutarate = 4-methyl-2-oxopentanoate + L-glutamate</text>
        <dbReference type="Rhea" id="RHEA:18321"/>
        <dbReference type="ChEBI" id="CHEBI:16810"/>
        <dbReference type="ChEBI" id="CHEBI:17865"/>
        <dbReference type="ChEBI" id="CHEBI:29985"/>
        <dbReference type="ChEBI" id="CHEBI:57427"/>
        <dbReference type="EC" id="2.6.1.42"/>
    </reaction>
</comment>
<comment type="pathway">
    <text evidence="5 17">Amino-acid biosynthesis; L-leucine biosynthesis; L-leucine from 3-methyl-2-oxobutanoate: step 4/4.</text>
</comment>
<proteinExistence type="inferred from homology"/>
<evidence type="ECO:0000256" key="2">
    <source>
        <dbReference type="ARBA" id="ARBA00003109"/>
    </source>
</evidence>
<evidence type="ECO:0000256" key="7">
    <source>
        <dbReference type="ARBA" id="ARBA00022576"/>
    </source>
</evidence>
<dbReference type="InterPro" id="IPR050571">
    <property type="entry name" value="Class-IV_PLP-Dep_Aminotrnsfr"/>
</dbReference>
<evidence type="ECO:0000256" key="3">
    <source>
        <dbReference type="ARBA" id="ARBA00004824"/>
    </source>
</evidence>
<dbReference type="UniPathway" id="UPA00049">
    <property type="reaction ID" value="UER00062"/>
</dbReference>
<dbReference type="EMBL" id="JACHGY010000001">
    <property type="protein sequence ID" value="MBB6429309.1"/>
    <property type="molecule type" value="Genomic_DNA"/>
</dbReference>
<evidence type="ECO:0000256" key="6">
    <source>
        <dbReference type="ARBA" id="ARBA00009320"/>
    </source>
</evidence>
<comment type="pathway">
    <text evidence="3 17">Amino-acid biosynthesis; L-isoleucine biosynthesis; L-isoleucine from 2-oxobutanoate: step 4/4.</text>
</comment>
<dbReference type="NCBIfam" id="NF006185">
    <property type="entry name" value="PRK08320.1"/>
    <property type="match status" value="1"/>
</dbReference>
<dbReference type="GO" id="GO:0004084">
    <property type="term" value="F:branched-chain-amino-acid transaminase activity"/>
    <property type="evidence" value="ECO:0007669"/>
    <property type="project" value="UniProtKB-EC"/>
</dbReference>
<dbReference type="GO" id="GO:0009098">
    <property type="term" value="P:L-leucine biosynthetic process"/>
    <property type="evidence" value="ECO:0007669"/>
    <property type="project" value="UniProtKB-UniPathway"/>
</dbReference>
<comment type="caution">
    <text evidence="18">The sequence shown here is derived from an EMBL/GenBank/DDBJ whole genome shotgun (WGS) entry which is preliminary data.</text>
</comment>
<comment type="pathway">
    <text evidence="4 17">Amino-acid biosynthesis; L-valine biosynthesis; L-valine from pyruvate: step 4/4.</text>
</comment>
<dbReference type="SUPFAM" id="SSF56752">
    <property type="entry name" value="D-aminoacid aminotransferase-like PLP-dependent enzymes"/>
    <property type="match status" value="1"/>
</dbReference>
<evidence type="ECO:0000256" key="12">
    <source>
        <dbReference type="ARBA" id="ARBA00048212"/>
    </source>
</evidence>
<dbReference type="InterPro" id="IPR001544">
    <property type="entry name" value="Aminotrans_IV"/>
</dbReference>
<evidence type="ECO:0000256" key="14">
    <source>
        <dbReference type="ARBA" id="ARBA00049229"/>
    </source>
</evidence>
<dbReference type="UniPathway" id="UPA00048">
    <property type="reaction ID" value="UER00073"/>
</dbReference>
<dbReference type="Gene3D" id="3.30.470.10">
    <property type="match status" value="1"/>
</dbReference>
<keyword evidence="9 17" id="KW-0808">Transferase</keyword>
<dbReference type="GO" id="GO:0009099">
    <property type="term" value="P:L-valine biosynthetic process"/>
    <property type="evidence" value="ECO:0007669"/>
    <property type="project" value="UniProtKB-UniPathway"/>
</dbReference>
<dbReference type="InterPro" id="IPR036038">
    <property type="entry name" value="Aminotransferase-like"/>
</dbReference>
<evidence type="ECO:0000313" key="18">
    <source>
        <dbReference type="EMBL" id="MBB6429309.1"/>
    </source>
</evidence>
<reference evidence="18 19" key="1">
    <citation type="submission" date="2020-08" db="EMBL/GenBank/DDBJ databases">
        <title>Genomic Encyclopedia of Type Strains, Phase IV (KMG-IV): sequencing the most valuable type-strain genomes for metagenomic binning, comparative biology and taxonomic classification.</title>
        <authorList>
            <person name="Goeker M."/>
        </authorList>
    </citation>
    <scope>NUCLEOTIDE SEQUENCE [LARGE SCALE GENOMIC DNA]</scope>
    <source>
        <strain evidence="18 19">DSM 103725</strain>
    </source>
</reference>
<dbReference type="AlphaFoldDB" id="A0A7X0H7M5"/>
<evidence type="ECO:0000256" key="8">
    <source>
        <dbReference type="ARBA" id="ARBA00022605"/>
    </source>
</evidence>
<dbReference type="GO" id="GO:0005829">
    <property type="term" value="C:cytosol"/>
    <property type="evidence" value="ECO:0007669"/>
    <property type="project" value="TreeGrafter"/>
</dbReference>
<evidence type="ECO:0000256" key="11">
    <source>
        <dbReference type="ARBA" id="ARBA00023304"/>
    </source>
</evidence>
<dbReference type="Proteomes" id="UP000541810">
    <property type="component" value="Unassembled WGS sequence"/>
</dbReference>
<keyword evidence="10 16" id="KW-0663">Pyridoxal phosphate</keyword>
<evidence type="ECO:0000256" key="17">
    <source>
        <dbReference type="RuleBase" id="RU364094"/>
    </source>
</evidence>
<evidence type="ECO:0000256" key="16">
    <source>
        <dbReference type="RuleBase" id="RU004516"/>
    </source>
</evidence>
<dbReference type="FunFam" id="3.20.10.10:FF:000002">
    <property type="entry name" value="D-alanine aminotransferase"/>
    <property type="match status" value="1"/>
</dbReference>
<comment type="catalytic activity">
    <reaction evidence="12 17">
        <text>L-valine + 2-oxoglutarate = 3-methyl-2-oxobutanoate + L-glutamate</text>
        <dbReference type="Rhea" id="RHEA:24813"/>
        <dbReference type="ChEBI" id="CHEBI:11851"/>
        <dbReference type="ChEBI" id="CHEBI:16810"/>
        <dbReference type="ChEBI" id="CHEBI:29985"/>
        <dbReference type="ChEBI" id="CHEBI:57762"/>
        <dbReference type="EC" id="2.6.1.42"/>
    </reaction>
</comment>
<evidence type="ECO:0000313" key="19">
    <source>
        <dbReference type="Proteomes" id="UP000541810"/>
    </source>
</evidence>
<dbReference type="Gene3D" id="3.20.10.10">
    <property type="entry name" value="D-amino Acid Aminotransferase, subunit A, domain 2"/>
    <property type="match status" value="1"/>
</dbReference>
<organism evidence="18 19">
    <name type="scientific">Algisphaera agarilytica</name>
    <dbReference type="NCBI Taxonomy" id="1385975"/>
    <lineage>
        <taxon>Bacteria</taxon>
        <taxon>Pseudomonadati</taxon>
        <taxon>Planctomycetota</taxon>
        <taxon>Phycisphaerae</taxon>
        <taxon>Phycisphaerales</taxon>
        <taxon>Phycisphaeraceae</taxon>
        <taxon>Algisphaera</taxon>
    </lineage>
</organism>
<dbReference type="UniPathway" id="UPA00047">
    <property type="reaction ID" value="UER00058"/>
</dbReference>
<dbReference type="InterPro" id="IPR043131">
    <property type="entry name" value="BCAT-like_N"/>
</dbReference>
<comment type="catalytic activity">
    <reaction evidence="13 17">
        <text>L-isoleucine + 2-oxoglutarate = (S)-3-methyl-2-oxopentanoate + L-glutamate</text>
        <dbReference type="Rhea" id="RHEA:24801"/>
        <dbReference type="ChEBI" id="CHEBI:16810"/>
        <dbReference type="ChEBI" id="CHEBI:29985"/>
        <dbReference type="ChEBI" id="CHEBI:35146"/>
        <dbReference type="ChEBI" id="CHEBI:58045"/>
        <dbReference type="EC" id="2.6.1.42"/>
    </reaction>
</comment>
<dbReference type="NCBIfam" id="TIGR01122">
    <property type="entry name" value="ilvE_I"/>
    <property type="match status" value="1"/>
</dbReference>
<evidence type="ECO:0000256" key="5">
    <source>
        <dbReference type="ARBA" id="ARBA00005072"/>
    </source>
</evidence>
<dbReference type="InterPro" id="IPR018300">
    <property type="entry name" value="Aminotrans_IV_CS"/>
</dbReference>
<keyword evidence="11 17" id="KW-0100">Branched-chain amino acid biosynthesis</keyword>
<evidence type="ECO:0000256" key="13">
    <source>
        <dbReference type="ARBA" id="ARBA00048798"/>
    </source>
</evidence>
<dbReference type="RefSeq" id="WP_315852762.1">
    <property type="nucleotide sequence ID" value="NZ_JACHGY010000001.1"/>
</dbReference>
<keyword evidence="19" id="KW-1185">Reference proteome</keyword>
<comment type="cofactor">
    <cofactor evidence="1 16">
        <name>pyridoxal 5'-phosphate</name>
        <dbReference type="ChEBI" id="CHEBI:597326"/>
    </cofactor>
</comment>
<keyword evidence="8 17" id="KW-0028">Amino-acid biosynthesis</keyword>